<dbReference type="NCBIfam" id="TIGR01262">
    <property type="entry name" value="maiA"/>
    <property type="match status" value="1"/>
</dbReference>
<dbReference type="PANTHER" id="PTHR42673:SF21">
    <property type="entry name" value="GLUTATHIONE S-TRANSFERASE YFCF"/>
    <property type="match status" value="1"/>
</dbReference>
<dbReference type="OrthoDB" id="509852at2"/>
<dbReference type="SUPFAM" id="SSF52833">
    <property type="entry name" value="Thioredoxin-like"/>
    <property type="match status" value="1"/>
</dbReference>
<dbReference type="InterPro" id="IPR040079">
    <property type="entry name" value="Glutathione_S-Trfase"/>
</dbReference>
<dbReference type="Gene3D" id="1.20.1050.10">
    <property type="match status" value="1"/>
</dbReference>
<evidence type="ECO:0000259" key="2">
    <source>
        <dbReference type="PROSITE" id="PS50404"/>
    </source>
</evidence>
<dbReference type="PANTHER" id="PTHR42673">
    <property type="entry name" value="MALEYLACETOACETATE ISOMERASE"/>
    <property type="match status" value="1"/>
</dbReference>
<evidence type="ECO:0000259" key="3">
    <source>
        <dbReference type="PROSITE" id="PS50405"/>
    </source>
</evidence>
<dbReference type="GO" id="GO:0004364">
    <property type="term" value="F:glutathione transferase activity"/>
    <property type="evidence" value="ECO:0007669"/>
    <property type="project" value="TreeGrafter"/>
</dbReference>
<reference evidence="4 5" key="1">
    <citation type="submission" date="2018-06" db="EMBL/GenBank/DDBJ databases">
        <authorList>
            <consortium name="Pathogen Informatics"/>
            <person name="Doyle S."/>
        </authorList>
    </citation>
    <scope>NUCLEOTIDE SEQUENCE [LARGE SCALE GENOMIC DNA]</scope>
    <source>
        <strain evidence="4 5">NCTC13337</strain>
    </source>
</reference>
<dbReference type="SFLD" id="SFLDS00019">
    <property type="entry name" value="Glutathione_Transferase_(cytos"/>
    <property type="match status" value="1"/>
</dbReference>
<comment type="similarity">
    <text evidence="1">Belongs to the GST superfamily. Zeta family.</text>
</comment>
<dbReference type="GO" id="GO:0016034">
    <property type="term" value="F:maleylacetoacetate isomerase activity"/>
    <property type="evidence" value="ECO:0007669"/>
    <property type="project" value="TreeGrafter"/>
</dbReference>
<evidence type="ECO:0000313" key="5">
    <source>
        <dbReference type="Proteomes" id="UP000254601"/>
    </source>
</evidence>
<dbReference type="InterPro" id="IPR010987">
    <property type="entry name" value="Glutathione-S-Trfase_C-like"/>
</dbReference>
<dbReference type="GO" id="GO:0006749">
    <property type="term" value="P:glutathione metabolic process"/>
    <property type="evidence" value="ECO:0007669"/>
    <property type="project" value="TreeGrafter"/>
</dbReference>
<dbReference type="CDD" id="cd03191">
    <property type="entry name" value="GST_C_Zeta"/>
    <property type="match status" value="1"/>
</dbReference>
<dbReference type="GO" id="GO:0005737">
    <property type="term" value="C:cytoplasm"/>
    <property type="evidence" value="ECO:0007669"/>
    <property type="project" value="InterPro"/>
</dbReference>
<dbReference type="InterPro" id="IPR005955">
    <property type="entry name" value="GST_Zeta"/>
</dbReference>
<dbReference type="InterPro" id="IPR034333">
    <property type="entry name" value="GST_Zeta_N"/>
</dbReference>
<dbReference type="Gene3D" id="3.40.30.10">
    <property type="entry name" value="Glutaredoxin"/>
    <property type="match status" value="1"/>
</dbReference>
<dbReference type="RefSeq" id="WP_072577130.1">
    <property type="nucleotide sequence ID" value="NZ_LWHB01000134.1"/>
</dbReference>
<dbReference type="InterPro" id="IPR036249">
    <property type="entry name" value="Thioredoxin-like_sf"/>
</dbReference>
<protein>
    <submittedName>
        <fullName evidence="4">Stringent starvation protein A homolog</fullName>
    </submittedName>
</protein>
<dbReference type="InterPro" id="IPR004045">
    <property type="entry name" value="Glutathione_S-Trfase_N"/>
</dbReference>
<dbReference type="InterPro" id="IPR034330">
    <property type="entry name" value="GST_Zeta_C"/>
</dbReference>
<dbReference type="SUPFAM" id="SSF47616">
    <property type="entry name" value="GST C-terminal domain-like"/>
    <property type="match status" value="1"/>
</dbReference>
<dbReference type="GO" id="GO:0006559">
    <property type="term" value="P:L-phenylalanine catabolic process"/>
    <property type="evidence" value="ECO:0007669"/>
    <property type="project" value="TreeGrafter"/>
</dbReference>
<evidence type="ECO:0000313" key="4">
    <source>
        <dbReference type="EMBL" id="SUO94172.1"/>
    </source>
</evidence>
<gene>
    <name evidence="4" type="primary">sspA_1</name>
    <name evidence="4" type="ORF">NCTC13337_00602</name>
</gene>
<dbReference type="PROSITE" id="PS50405">
    <property type="entry name" value="GST_CTER"/>
    <property type="match status" value="1"/>
</dbReference>
<organism evidence="4 5">
    <name type="scientific">Suttonella ornithocola</name>
    <dbReference type="NCBI Taxonomy" id="279832"/>
    <lineage>
        <taxon>Bacteria</taxon>
        <taxon>Pseudomonadati</taxon>
        <taxon>Pseudomonadota</taxon>
        <taxon>Gammaproteobacteria</taxon>
        <taxon>Cardiobacteriales</taxon>
        <taxon>Cardiobacteriaceae</taxon>
        <taxon>Suttonella</taxon>
    </lineage>
</organism>
<feature type="domain" description="GST N-terminal" evidence="2">
    <location>
        <begin position="2"/>
        <end position="84"/>
    </location>
</feature>
<dbReference type="EMBL" id="UHIC01000001">
    <property type="protein sequence ID" value="SUO94172.1"/>
    <property type="molecule type" value="Genomic_DNA"/>
</dbReference>
<feature type="domain" description="GST C-terminal" evidence="3">
    <location>
        <begin position="89"/>
        <end position="217"/>
    </location>
</feature>
<name>A0A380MPC6_9GAMM</name>
<evidence type="ECO:0000256" key="1">
    <source>
        <dbReference type="ARBA" id="ARBA00010007"/>
    </source>
</evidence>
<dbReference type="Proteomes" id="UP000254601">
    <property type="component" value="Unassembled WGS sequence"/>
</dbReference>
<sequence>MSLPILYSYWRSSASYRVRIALALKGIAYENHPISLINDEQKSTAYLAQNPQGFVPTFITATGEILTQSIAIIEYLEEIQPHPALLPTKAGKAAHCRAIAQIIACDIHPLNNLRVLKKLTRELCISDTAKNEWYAHWIYQGFTAIEALLPTILTDGPMSMGDTPGYLECFLIPQIYNAKRFNLDLSPYPILTQLYTVALNHSAIQAAHPDKQSDCPPK</sequence>
<dbReference type="AlphaFoldDB" id="A0A380MPC6"/>
<dbReference type="CDD" id="cd03042">
    <property type="entry name" value="GST_N_Zeta"/>
    <property type="match status" value="1"/>
</dbReference>
<proteinExistence type="inferred from homology"/>
<dbReference type="PROSITE" id="PS50404">
    <property type="entry name" value="GST_NTER"/>
    <property type="match status" value="1"/>
</dbReference>
<accession>A0A380MPC6</accession>
<dbReference type="Pfam" id="PF02798">
    <property type="entry name" value="GST_N"/>
    <property type="match status" value="1"/>
</dbReference>
<dbReference type="InterPro" id="IPR036282">
    <property type="entry name" value="Glutathione-S-Trfase_C_sf"/>
</dbReference>
<keyword evidence="5" id="KW-1185">Reference proteome</keyword>
<dbReference type="SFLD" id="SFLDG00358">
    <property type="entry name" value="Main_(cytGST)"/>
    <property type="match status" value="1"/>
</dbReference>